<protein>
    <submittedName>
        <fullName evidence="2">Uncharacterized protein</fullName>
    </submittedName>
</protein>
<keyword evidence="3" id="KW-1185">Reference proteome</keyword>
<evidence type="ECO:0000313" key="2">
    <source>
        <dbReference type="EMBL" id="KAK4715274.1"/>
    </source>
</evidence>
<accession>A0AAV9KPM5</accession>
<reference evidence="2 3" key="1">
    <citation type="submission" date="2023-10" db="EMBL/GenBank/DDBJ databases">
        <title>Genome-Wide Identification Analysis in wild type Solanum Pinnatisectum Reveals Some Genes Defensing Phytophthora Infestans.</title>
        <authorList>
            <person name="Sun C."/>
        </authorList>
    </citation>
    <scope>NUCLEOTIDE SEQUENCE [LARGE SCALE GENOMIC DNA]</scope>
    <source>
        <strain evidence="2">LQN</strain>
        <tissue evidence="2">Leaf</tissue>
    </source>
</reference>
<organism evidence="2 3">
    <name type="scientific">Solanum pinnatisectum</name>
    <name type="common">tansyleaf nightshade</name>
    <dbReference type="NCBI Taxonomy" id="50273"/>
    <lineage>
        <taxon>Eukaryota</taxon>
        <taxon>Viridiplantae</taxon>
        <taxon>Streptophyta</taxon>
        <taxon>Embryophyta</taxon>
        <taxon>Tracheophyta</taxon>
        <taxon>Spermatophyta</taxon>
        <taxon>Magnoliopsida</taxon>
        <taxon>eudicotyledons</taxon>
        <taxon>Gunneridae</taxon>
        <taxon>Pentapetalae</taxon>
        <taxon>asterids</taxon>
        <taxon>lamiids</taxon>
        <taxon>Solanales</taxon>
        <taxon>Solanaceae</taxon>
        <taxon>Solanoideae</taxon>
        <taxon>Solaneae</taxon>
        <taxon>Solanum</taxon>
    </lineage>
</organism>
<proteinExistence type="predicted"/>
<name>A0AAV9KPM5_9SOLN</name>
<comment type="caution">
    <text evidence="2">The sequence shown here is derived from an EMBL/GenBank/DDBJ whole genome shotgun (WGS) entry which is preliminary data.</text>
</comment>
<dbReference type="EMBL" id="JAWPEI010000009">
    <property type="protein sequence ID" value="KAK4715274.1"/>
    <property type="molecule type" value="Genomic_DNA"/>
</dbReference>
<keyword evidence="1" id="KW-0732">Signal</keyword>
<feature type="chain" id="PRO_5043855189" evidence="1">
    <location>
        <begin position="26"/>
        <end position="90"/>
    </location>
</feature>
<sequence length="90" mass="9719">MDKASRTRVFSIVIILIISCGAVTGRDCNIRSDCNYLTCDKGLPTCIDGHCLCLKLNTILKGQKCKKAEDCDLNCSGGEPFCVDGHCVCT</sequence>
<dbReference type="AlphaFoldDB" id="A0AAV9KPM5"/>
<dbReference type="PROSITE" id="PS51257">
    <property type="entry name" value="PROKAR_LIPOPROTEIN"/>
    <property type="match status" value="1"/>
</dbReference>
<evidence type="ECO:0000313" key="3">
    <source>
        <dbReference type="Proteomes" id="UP001311915"/>
    </source>
</evidence>
<feature type="signal peptide" evidence="1">
    <location>
        <begin position="1"/>
        <end position="25"/>
    </location>
</feature>
<dbReference type="Proteomes" id="UP001311915">
    <property type="component" value="Unassembled WGS sequence"/>
</dbReference>
<gene>
    <name evidence="2" type="ORF">R3W88_013612</name>
</gene>
<evidence type="ECO:0000256" key="1">
    <source>
        <dbReference type="SAM" id="SignalP"/>
    </source>
</evidence>